<accession>A0ABY5IU88</accession>
<dbReference type="Gene3D" id="3.30.70.20">
    <property type="match status" value="1"/>
</dbReference>
<dbReference type="RefSeq" id="WP_256551898.1">
    <property type="nucleotide sequence ID" value="NZ_CP101751.1"/>
</dbReference>
<sequence length="77" mass="8475">MVVITLQRNKCIGCNYCVEMAPGQFQMSKKDGKTVLLKAIDTKGFHTLKSPDHTIAESCEMAAKACPVNIITVKEVF</sequence>
<dbReference type="PANTHER" id="PTHR36923">
    <property type="entry name" value="FERREDOXIN"/>
    <property type="match status" value="1"/>
</dbReference>
<evidence type="ECO:0000256" key="5">
    <source>
        <dbReference type="ARBA" id="ARBA00023014"/>
    </source>
</evidence>
<dbReference type="Proteomes" id="UP001059844">
    <property type="component" value="Chromosome"/>
</dbReference>
<dbReference type="InterPro" id="IPR017896">
    <property type="entry name" value="4Fe4S_Fe-S-bd"/>
</dbReference>
<reference evidence="8" key="1">
    <citation type="submission" date="2022-07" db="EMBL/GenBank/DDBJ databases">
        <title>Isolation, identification, and degradation of a PFOSA degrading strain from sewage treatment plant.</title>
        <authorList>
            <person name="Zhang L."/>
            <person name="Huo Y."/>
        </authorList>
    </citation>
    <scope>NUCLEOTIDE SEQUENCE</scope>
    <source>
        <strain evidence="8">C1</strain>
    </source>
</reference>
<dbReference type="InterPro" id="IPR051269">
    <property type="entry name" value="Fe-S_cluster_ET"/>
</dbReference>
<keyword evidence="4 6" id="KW-0408">Iron</keyword>
<dbReference type="EMBL" id="CP101751">
    <property type="protein sequence ID" value="UUC46229.1"/>
    <property type="molecule type" value="Genomic_DNA"/>
</dbReference>
<keyword evidence="1 6" id="KW-0813">Transport</keyword>
<proteinExistence type="predicted"/>
<comment type="function">
    <text evidence="6">Ferredoxins are iron-sulfur proteins that transfer electrons in a wide variety of metabolic reactions.</text>
</comment>
<dbReference type="PRINTS" id="PR00352">
    <property type="entry name" value="3FE4SFRDOXIN"/>
</dbReference>
<dbReference type="InterPro" id="IPR001080">
    <property type="entry name" value="3Fe4S_ferredoxin"/>
</dbReference>
<dbReference type="PROSITE" id="PS51379">
    <property type="entry name" value="4FE4S_FER_2"/>
    <property type="match status" value="1"/>
</dbReference>
<evidence type="ECO:0000256" key="3">
    <source>
        <dbReference type="ARBA" id="ARBA00022982"/>
    </source>
</evidence>
<evidence type="ECO:0000256" key="1">
    <source>
        <dbReference type="ARBA" id="ARBA00022448"/>
    </source>
</evidence>
<evidence type="ECO:0000313" key="8">
    <source>
        <dbReference type="EMBL" id="UUC46229.1"/>
    </source>
</evidence>
<keyword evidence="9" id="KW-1185">Reference proteome</keyword>
<keyword evidence="5 6" id="KW-0411">Iron-sulfur</keyword>
<keyword evidence="3 6" id="KW-0249">Electron transport</keyword>
<dbReference type="PANTHER" id="PTHR36923:SF3">
    <property type="entry name" value="FERREDOXIN"/>
    <property type="match status" value="1"/>
</dbReference>
<dbReference type="Pfam" id="PF13370">
    <property type="entry name" value="Fer4_13"/>
    <property type="match status" value="1"/>
</dbReference>
<dbReference type="SUPFAM" id="SSF54862">
    <property type="entry name" value="4Fe-4S ferredoxins"/>
    <property type="match status" value="1"/>
</dbReference>
<evidence type="ECO:0000256" key="6">
    <source>
        <dbReference type="RuleBase" id="RU368020"/>
    </source>
</evidence>
<evidence type="ECO:0000256" key="2">
    <source>
        <dbReference type="ARBA" id="ARBA00022723"/>
    </source>
</evidence>
<protein>
    <recommendedName>
        <fullName evidence="6">Ferredoxin</fullName>
    </recommendedName>
</protein>
<name>A0ABY5IU88_9FLAO</name>
<evidence type="ECO:0000313" key="9">
    <source>
        <dbReference type="Proteomes" id="UP001059844"/>
    </source>
</evidence>
<organism evidence="8 9">
    <name type="scientific">Flavobacterium cerinum</name>
    <dbReference type="NCBI Taxonomy" id="2502784"/>
    <lineage>
        <taxon>Bacteria</taxon>
        <taxon>Pseudomonadati</taxon>
        <taxon>Bacteroidota</taxon>
        <taxon>Flavobacteriia</taxon>
        <taxon>Flavobacteriales</taxon>
        <taxon>Flavobacteriaceae</taxon>
        <taxon>Flavobacterium</taxon>
    </lineage>
</organism>
<evidence type="ECO:0000256" key="4">
    <source>
        <dbReference type="ARBA" id="ARBA00023004"/>
    </source>
</evidence>
<keyword evidence="2 6" id="KW-0479">Metal-binding</keyword>
<gene>
    <name evidence="8" type="ORF">NOX80_03245</name>
</gene>
<feature type="domain" description="4Fe-4S ferredoxin-type" evidence="7">
    <location>
        <begin position="2"/>
        <end position="30"/>
    </location>
</feature>
<evidence type="ECO:0000259" key="7">
    <source>
        <dbReference type="PROSITE" id="PS51379"/>
    </source>
</evidence>